<evidence type="ECO:0000256" key="6">
    <source>
        <dbReference type="RuleBase" id="RU362062"/>
    </source>
</evidence>
<evidence type="ECO:0000256" key="1">
    <source>
        <dbReference type="ARBA" id="ARBA00004117"/>
    </source>
</evidence>
<keyword evidence="9" id="KW-0969">Cilium</keyword>
<name>A0A2N8SND2_STUST</name>
<keyword evidence="4 6" id="KW-0975">Bacterial flagellum</keyword>
<dbReference type="PROSITE" id="PS00588">
    <property type="entry name" value="FLAGELLA_BB_ROD"/>
    <property type="match status" value="1"/>
</dbReference>
<evidence type="ECO:0000256" key="2">
    <source>
        <dbReference type="ARBA" id="ARBA00009677"/>
    </source>
</evidence>
<proteinExistence type="inferred from homology"/>
<dbReference type="Pfam" id="PF00460">
    <property type="entry name" value="Flg_bb_rod"/>
    <property type="match status" value="1"/>
</dbReference>
<dbReference type="PANTHER" id="PTHR30435:SF29">
    <property type="entry name" value="FLAGELLAR BASAL-BODY ROD PROTEIN FLGC"/>
    <property type="match status" value="1"/>
</dbReference>
<dbReference type="RefSeq" id="WP_021208512.1">
    <property type="nucleotide sequence ID" value="NZ_CP073105.1"/>
</dbReference>
<dbReference type="AlphaFoldDB" id="A0A2N8SND2"/>
<protein>
    <recommendedName>
        <fullName evidence="3 6">Flagellar basal-body rod protein FlgC</fullName>
    </recommendedName>
</protein>
<dbReference type="InterPro" id="IPR001444">
    <property type="entry name" value="Flag_bb_rod_N"/>
</dbReference>
<evidence type="ECO:0000256" key="3">
    <source>
        <dbReference type="ARBA" id="ARBA00017941"/>
    </source>
</evidence>
<comment type="subcellular location">
    <subcellularLocation>
        <location evidence="1 6">Bacterial flagellum basal body</location>
    </subcellularLocation>
</comment>
<comment type="similarity">
    <text evidence="2">Belongs to the flagella basal body rod proteins family.</text>
</comment>
<evidence type="ECO:0000259" key="7">
    <source>
        <dbReference type="Pfam" id="PF00460"/>
    </source>
</evidence>
<dbReference type="Proteomes" id="UP000235897">
    <property type="component" value="Unassembled WGS sequence"/>
</dbReference>
<feature type="domain" description="Flagellar basal body rod protein N-terminal" evidence="7">
    <location>
        <begin position="7"/>
        <end position="34"/>
    </location>
</feature>
<reference evidence="9 10" key="1">
    <citation type="submission" date="2018-01" db="EMBL/GenBank/DDBJ databases">
        <title>Denitrification phenotypes of diverse strains of Pseudomonas stutzeri.</title>
        <authorList>
            <person name="Milligan D.A."/>
            <person name="Bergaust L."/>
            <person name="Bakken L.R."/>
            <person name="Frostegard A."/>
        </authorList>
    </citation>
    <scope>NUCLEOTIDE SEQUENCE [LARGE SCALE GENOMIC DNA]</scope>
    <source>
        <strain evidence="9 10">28a3</strain>
    </source>
</reference>
<evidence type="ECO:0000256" key="5">
    <source>
        <dbReference type="ARBA" id="ARBA00025933"/>
    </source>
</evidence>
<dbReference type="Pfam" id="PF06429">
    <property type="entry name" value="Flg_bbr_C"/>
    <property type="match status" value="1"/>
</dbReference>
<evidence type="ECO:0000259" key="8">
    <source>
        <dbReference type="Pfam" id="PF06429"/>
    </source>
</evidence>
<evidence type="ECO:0000256" key="4">
    <source>
        <dbReference type="ARBA" id="ARBA00023143"/>
    </source>
</evidence>
<dbReference type="GO" id="GO:0071978">
    <property type="term" value="P:bacterial-type flagellum-dependent swarming motility"/>
    <property type="evidence" value="ECO:0007669"/>
    <property type="project" value="TreeGrafter"/>
</dbReference>
<gene>
    <name evidence="9" type="primary">flgC</name>
    <name evidence="9" type="ORF">CXL00_17580</name>
</gene>
<dbReference type="InterPro" id="IPR006299">
    <property type="entry name" value="FlgC"/>
</dbReference>
<dbReference type="InterPro" id="IPR019776">
    <property type="entry name" value="Flagellar_basal_body_rod_CS"/>
</dbReference>
<keyword evidence="9" id="KW-0966">Cell projection</keyword>
<organism evidence="9 10">
    <name type="scientific">Stutzerimonas stutzeri</name>
    <name type="common">Pseudomonas stutzeri</name>
    <dbReference type="NCBI Taxonomy" id="316"/>
    <lineage>
        <taxon>Bacteria</taxon>
        <taxon>Pseudomonadati</taxon>
        <taxon>Pseudomonadota</taxon>
        <taxon>Gammaproteobacteria</taxon>
        <taxon>Pseudomonadales</taxon>
        <taxon>Pseudomonadaceae</taxon>
        <taxon>Stutzerimonas</taxon>
    </lineage>
</organism>
<keyword evidence="9" id="KW-0282">Flagellum</keyword>
<evidence type="ECO:0000313" key="10">
    <source>
        <dbReference type="Proteomes" id="UP000235897"/>
    </source>
</evidence>
<dbReference type="InterPro" id="IPR010930">
    <property type="entry name" value="Flg_bb/hook_C_dom"/>
</dbReference>
<comment type="subunit">
    <text evidence="5 6">The basal body constitutes a major portion of the flagellar organelle and consists of four rings (L,P,S, and M) mounted on a central rod. The rod consists of about 26 subunits of FlgG in the distal portion, and FlgB, FlgC and FlgF are thought to build up the proximal portion of the rod with about 6 subunits each.</text>
</comment>
<dbReference type="EMBL" id="POUW01000007">
    <property type="protein sequence ID" value="PNG03993.1"/>
    <property type="molecule type" value="Genomic_DNA"/>
</dbReference>
<dbReference type="NCBIfam" id="TIGR01395">
    <property type="entry name" value="FlgC"/>
    <property type="match status" value="1"/>
</dbReference>
<dbReference type="OrthoDB" id="9794148at2"/>
<feature type="domain" description="Flagellar basal-body/hook protein C-terminal" evidence="8">
    <location>
        <begin position="101"/>
        <end position="145"/>
    </location>
</feature>
<comment type="caution">
    <text evidence="9">The sequence shown here is derived from an EMBL/GenBank/DDBJ whole genome shotgun (WGS) entry which is preliminary data.</text>
</comment>
<evidence type="ECO:0000313" key="9">
    <source>
        <dbReference type="EMBL" id="PNG03993.1"/>
    </source>
</evidence>
<dbReference type="GO" id="GO:0030694">
    <property type="term" value="C:bacterial-type flagellum basal body, rod"/>
    <property type="evidence" value="ECO:0007669"/>
    <property type="project" value="UniProtKB-UniRule"/>
</dbReference>
<dbReference type="PANTHER" id="PTHR30435">
    <property type="entry name" value="FLAGELLAR PROTEIN"/>
    <property type="match status" value="1"/>
</dbReference>
<sequence>MSLGNVFNIAGSGMSAQSTRLNTISSNIANAETVSSSVDQTYRARHPVFATMLQQANGQPDQSLFAEQGQAGVGVQVLGVVEDQSELQARYEPNHPAANAEGYVYYPNVNVVEEMADMISASRSFQTNAELMNTAKTMLQKVLTLGQ</sequence>
<accession>A0A2N8SND2</accession>